<dbReference type="NCBIfam" id="TIGR02412">
    <property type="entry name" value="pepN_strep_liv"/>
    <property type="match status" value="1"/>
</dbReference>
<comment type="catalytic activity">
    <reaction evidence="1">
        <text>Release of an N-terminal amino acid, Xaa-|-Yaa- from a peptide, amide or arylamide. Xaa is preferably Ala, but may be most amino acids including Pro (slow action). When a terminal hydrophobic residue is followed by a prolyl residue, the two may be released as an intact Xaa-Pro dipeptide.</text>
        <dbReference type="EC" id="3.4.11.2"/>
    </reaction>
</comment>
<keyword evidence="18" id="KW-1185">Reference proteome</keyword>
<dbReference type="SUPFAM" id="SSF55486">
    <property type="entry name" value="Metalloproteases ('zincins'), catalytic domain"/>
    <property type="match status" value="1"/>
</dbReference>
<evidence type="ECO:0000256" key="6">
    <source>
        <dbReference type="ARBA" id="ARBA00022438"/>
    </source>
</evidence>
<keyword evidence="7" id="KW-0645">Protease</keyword>
<dbReference type="Pfam" id="PF17900">
    <property type="entry name" value="Peptidase_M1_N"/>
    <property type="match status" value="1"/>
</dbReference>
<dbReference type="SUPFAM" id="SSF63737">
    <property type="entry name" value="Leukotriene A4 hydrolase N-terminal domain"/>
    <property type="match status" value="1"/>
</dbReference>
<protein>
    <recommendedName>
        <fullName evidence="5">Aminopeptidase N</fullName>
        <ecNumber evidence="4">3.4.11.2</ecNumber>
    </recommendedName>
    <alternativeName>
        <fullName evidence="12">Alanine aminopeptidase</fullName>
    </alternativeName>
    <alternativeName>
        <fullName evidence="13">Lysyl aminopeptidase</fullName>
    </alternativeName>
</protein>
<evidence type="ECO:0000256" key="9">
    <source>
        <dbReference type="ARBA" id="ARBA00022801"/>
    </source>
</evidence>
<evidence type="ECO:0000256" key="12">
    <source>
        <dbReference type="ARBA" id="ARBA00029811"/>
    </source>
</evidence>
<dbReference type="GO" id="GO:0005737">
    <property type="term" value="C:cytoplasm"/>
    <property type="evidence" value="ECO:0007669"/>
    <property type="project" value="TreeGrafter"/>
</dbReference>
<evidence type="ECO:0000313" key="18">
    <source>
        <dbReference type="Proteomes" id="UP000273119"/>
    </source>
</evidence>
<evidence type="ECO:0000256" key="4">
    <source>
        <dbReference type="ARBA" id="ARBA00012564"/>
    </source>
</evidence>
<dbReference type="InterPro" id="IPR027268">
    <property type="entry name" value="Peptidase_M4/M1_CTD_sf"/>
</dbReference>
<accession>A0A496PKQ5</accession>
<dbReference type="GO" id="GO:0070006">
    <property type="term" value="F:metalloaminopeptidase activity"/>
    <property type="evidence" value="ECO:0007669"/>
    <property type="project" value="TreeGrafter"/>
</dbReference>
<keyword evidence="8" id="KW-0479">Metal-binding</keyword>
<reference evidence="17 18" key="1">
    <citation type="submission" date="2018-07" db="EMBL/GenBank/DDBJ databases">
        <title>Arthrobacter sp. nov., isolated from raw cow's milk with high bacterial count.</title>
        <authorList>
            <person name="Hahne J."/>
            <person name="Isele D."/>
            <person name="Lipski A."/>
        </authorList>
    </citation>
    <scope>NUCLEOTIDE SEQUENCE [LARGE SCALE GENOMIC DNA]</scope>
    <source>
        <strain evidence="17 18">JZ R-183</strain>
    </source>
</reference>
<organism evidence="17 18">
    <name type="scientific">Galactobacter caseinivorans</name>
    <dbReference type="NCBI Taxonomy" id="2676123"/>
    <lineage>
        <taxon>Bacteria</taxon>
        <taxon>Bacillati</taxon>
        <taxon>Actinomycetota</taxon>
        <taxon>Actinomycetes</taxon>
        <taxon>Micrococcales</taxon>
        <taxon>Micrococcaceae</taxon>
        <taxon>Galactobacter</taxon>
    </lineage>
</organism>
<dbReference type="InterPro" id="IPR024571">
    <property type="entry name" value="ERAP1-like_C_dom"/>
</dbReference>
<dbReference type="GO" id="GO:0006508">
    <property type="term" value="P:proteolysis"/>
    <property type="evidence" value="ECO:0007669"/>
    <property type="project" value="UniProtKB-KW"/>
</dbReference>
<sequence length="883" mass="95996">MSSALRPPNENLRRDEAAARSAAVRTHAYTLQLDFSEAADPAQLSYPLVTQISLDAIPGTSTFLDYLGHSVQSVQINGVEQDLDAVVNGARLHLRGLAQTNTVRIASRSLYSRSGEGVHRFVDPADGLTYLYSQNEPADCRRIFPCFDQPDLKARFSTSITAPTAWHVGSNGALLDVEEATGANSTRRFAQTEPMSTYIATFLAGPYALWSDHYAGSTASGEDVQIPLGLMTRASLAPSMDAEEVFAITKRGLDWFHTHFDFAYPWGKYDQAFVPEYNLGAMENPGLVTFTEHYVFTSPATQAQHEQRANTILHEMCHMWFGDLVTMQWWDDLWLKESFADYVGTLAVDQATDFTTAWTTFASRRKAWAYRQDQFPTTHPIVADIVDLEAADQNFDGITYAKGASVLKQLSAFVGQDAFLAAARSYFRKHAWGNTTLDDFLEELSAASGRDMAGWAQAWLTTAGVNRLSLETSVGQDGTITAARLLQDGADPRSGETVLRPHVVRVGAYTPQQDLEPATLASSFEVRLEGAAVDVPELVGRPATEALLPNDEDLSYAKLGLDPVTLDTVLSAGLDGELARAISLAAAWNLTRDGLLSPERFVDGAVAHSGLIQDSGVLAQVFSQANTGLFEYSTESARQELVSRWVTFLVTEVLESPEPSDARTVKLRCLLGALSHQKTPVPEVLDLVASWVKDPDFGLGEDLTWAALTALAAHSRVDAEQLQASRDAAPTAVSQTGLSRALAARPDADVKLAAREAAFRGTDADGVALSNDQLQATLDGYGVDPSGVSGDHDAEYWERIEELWARQSQGQATRVVTGLFPGDANLDLGDESTHPKVLAAQAWLRDHAQAPQALRRLVLEGLDDLERRLFAQGYAARAAAGRG</sequence>
<evidence type="ECO:0000256" key="5">
    <source>
        <dbReference type="ARBA" id="ARBA00015611"/>
    </source>
</evidence>
<dbReference type="InterPro" id="IPR045357">
    <property type="entry name" value="Aminopeptidase_N-like_N"/>
</dbReference>
<dbReference type="GO" id="GO:0043171">
    <property type="term" value="P:peptide catabolic process"/>
    <property type="evidence" value="ECO:0007669"/>
    <property type="project" value="TreeGrafter"/>
</dbReference>
<comment type="caution">
    <text evidence="17">The sequence shown here is derived from an EMBL/GenBank/DDBJ whole genome shotgun (WGS) entry which is preliminary data.</text>
</comment>
<comment type="similarity">
    <text evidence="3">Belongs to the peptidase M1 family.</text>
</comment>
<dbReference type="FunFam" id="1.10.390.10:FF:000004">
    <property type="entry name" value="Aminopeptidase N"/>
    <property type="match status" value="1"/>
</dbReference>
<keyword evidence="9 17" id="KW-0378">Hydrolase</keyword>
<feature type="domain" description="Peptidase M1 membrane alanine aminopeptidase" evidence="14">
    <location>
        <begin position="248"/>
        <end position="459"/>
    </location>
</feature>
<evidence type="ECO:0000256" key="13">
    <source>
        <dbReference type="ARBA" id="ARBA00031533"/>
    </source>
</evidence>
<evidence type="ECO:0000259" key="15">
    <source>
        <dbReference type="Pfam" id="PF11838"/>
    </source>
</evidence>
<dbReference type="GO" id="GO:0016020">
    <property type="term" value="C:membrane"/>
    <property type="evidence" value="ECO:0007669"/>
    <property type="project" value="TreeGrafter"/>
</dbReference>
<dbReference type="EC" id="3.4.11.2" evidence="4"/>
<evidence type="ECO:0000259" key="16">
    <source>
        <dbReference type="Pfam" id="PF17900"/>
    </source>
</evidence>
<dbReference type="GO" id="GO:0005615">
    <property type="term" value="C:extracellular space"/>
    <property type="evidence" value="ECO:0007669"/>
    <property type="project" value="TreeGrafter"/>
</dbReference>
<dbReference type="GO" id="GO:0042277">
    <property type="term" value="F:peptide binding"/>
    <property type="evidence" value="ECO:0007669"/>
    <property type="project" value="TreeGrafter"/>
</dbReference>
<evidence type="ECO:0000256" key="2">
    <source>
        <dbReference type="ARBA" id="ARBA00001947"/>
    </source>
</evidence>
<dbReference type="InterPro" id="IPR001930">
    <property type="entry name" value="Peptidase_M1"/>
</dbReference>
<dbReference type="PRINTS" id="PR00756">
    <property type="entry name" value="ALADIPTASE"/>
</dbReference>
<dbReference type="PANTHER" id="PTHR11533:SF174">
    <property type="entry name" value="PUROMYCIN-SENSITIVE AMINOPEPTIDASE-RELATED"/>
    <property type="match status" value="1"/>
</dbReference>
<gene>
    <name evidence="17" type="primary">pepN</name>
    <name evidence="17" type="ORF">DWQ67_04685</name>
</gene>
<dbReference type="Proteomes" id="UP000273119">
    <property type="component" value="Unassembled WGS sequence"/>
</dbReference>
<dbReference type="CDD" id="cd09602">
    <property type="entry name" value="M1_APN"/>
    <property type="match status" value="1"/>
</dbReference>
<dbReference type="GO" id="GO:0016285">
    <property type="term" value="F:alanyl aminopeptidase activity"/>
    <property type="evidence" value="ECO:0007669"/>
    <property type="project" value="UniProtKB-EC"/>
</dbReference>
<dbReference type="GO" id="GO:0008270">
    <property type="term" value="F:zinc ion binding"/>
    <property type="evidence" value="ECO:0007669"/>
    <property type="project" value="InterPro"/>
</dbReference>
<evidence type="ECO:0000256" key="10">
    <source>
        <dbReference type="ARBA" id="ARBA00022833"/>
    </source>
</evidence>
<feature type="domain" description="Aminopeptidase N-like N-terminal" evidence="16">
    <location>
        <begin position="129"/>
        <end position="199"/>
    </location>
</feature>
<keyword evidence="11" id="KW-0482">Metalloprotease</keyword>
<comment type="cofactor">
    <cofactor evidence="2">
        <name>Zn(2+)</name>
        <dbReference type="ChEBI" id="CHEBI:29105"/>
    </cofactor>
</comment>
<evidence type="ECO:0000256" key="1">
    <source>
        <dbReference type="ARBA" id="ARBA00000098"/>
    </source>
</evidence>
<evidence type="ECO:0000259" key="14">
    <source>
        <dbReference type="Pfam" id="PF01433"/>
    </source>
</evidence>
<dbReference type="Pfam" id="PF11838">
    <property type="entry name" value="ERAP1_C"/>
    <property type="match status" value="1"/>
</dbReference>
<dbReference type="AlphaFoldDB" id="A0A496PKQ5"/>
<evidence type="ECO:0000256" key="11">
    <source>
        <dbReference type="ARBA" id="ARBA00023049"/>
    </source>
</evidence>
<dbReference type="InterPro" id="IPR050344">
    <property type="entry name" value="Peptidase_M1_aminopeptidases"/>
</dbReference>
<dbReference type="Pfam" id="PF01433">
    <property type="entry name" value="Peptidase_M1"/>
    <property type="match status" value="1"/>
</dbReference>
<dbReference type="InterPro" id="IPR042097">
    <property type="entry name" value="Aminopeptidase_N-like_N_sf"/>
</dbReference>
<keyword evidence="10" id="KW-0862">Zinc</keyword>
<proteinExistence type="inferred from homology"/>
<dbReference type="Gene3D" id="1.10.390.10">
    <property type="entry name" value="Neutral Protease Domain 2"/>
    <property type="match status" value="1"/>
</dbReference>
<evidence type="ECO:0000256" key="7">
    <source>
        <dbReference type="ARBA" id="ARBA00022670"/>
    </source>
</evidence>
<dbReference type="InterPro" id="IPR014782">
    <property type="entry name" value="Peptidase_M1_dom"/>
</dbReference>
<keyword evidence="6 17" id="KW-0031">Aminopeptidase</keyword>
<dbReference type="RefSeq" id="WP_121484428.1">
    <property type="nucleotide sequence ID" value="NZ_QQXL01000002.1"/>
</dbReference>
<name>A0A496PKQ5_9MICC</name>
<feature type="domain" description="ERAP1-like C-terminal" evidence="15">
    <location>
        <begin position="547"/>
        <end position="867"/>
    </location>
</feature>
<evidence type="ECO:0000313" key="17">
    <source>
        <dbReference type="EMBL" id="RKW71092.1"/>
    </source>
</evidence>
<dbReference type="InterPro" id="IPR012778">
    <property type="entry name" value="Pept_M1_aminopeptidase"/>
</dbReference>
<evidence type="ECO:0000256" key="8">
    <source>
        <dbReference type="ARBA" id="ARBA00022723"/>
    </source>
</evidence>
<dbReference type="EMBL" id="QQXL01000002">
    <property type="protein sequence ID" value="RKW71092.1"/>
    <property type="molecule type" value="Genomic_DNA"/>
</dbReference>
<dbReference type="Gene3D" id="2.60.40.1730">
    <property type="entry name" value="tricorn interacting facor f3 domain"/>
    <property type="match status" value="1"/>
</dbReference>
<dbReference type="PANTHER" id="PTHR11533">
    <property type="entry name" value="PROTEASE M1 ZINC METALLOPROTEASE"/>
    <property type="match status" value="1"/>
</dbReference>
<evidence type="ECO:0000256" key="3">
    <source>
        <dbReference type="ARBA" id="ARBA00010136"/>
    </source>
</evidence>